<organism evidence="5 6">
    <name type="scientific">Sorangium cellulosum</name>
    <name type="common">Polyangium cellulosum</name>
    <dbReference type="NCBI Taxonomy" id="56"/>
    <lineage>
        <taxon>Bacteria</taxon>
        <taxon>Pseudomonadati</taxon>
        <taxon>Myxococcota</taxon>
        <taxon>Polyangia</taxon>
        <taxon>Polyangiales</taxon>
        <taxon>Polyangiaceae</taxon>
        <taxon>Sorangium</taxon>
    </lineage>
</organism>
<gene>
    <name evidence="5" type="ORF">BE21_41425</name>
</gene>
<evidence type="ECO:0000313" key="6">
    <source>
        <dbReference type="Proteomes" id="UP000075502"/>
    </source>
</evidence>
<dbReference type="PANTHER" id="PTHR44051:SF8">
    <property type="entry name" value="GLUTATHIONE S-TRANSFERASE GSTA"/>
    <property type="match status" value="1"/>
</dbReference>
<evidence type="ECO:0000256" key="2">
    <source>
        <dbReference type="ARBA" id="ARBA00022679"/>
    </source>
</evidence>
<dbReference type="CDD" id="cd00570">
    <property type="entry name" value="GST_N_family"/>
    <property type="match status" value="1"/>
</dbReference>
<dbReference type="PANTHER" id="PTHR44051">
    <property type="entry name" value="GLUTATHIONE S-TRANSFERASE-RELATED"/>
    <property type="match status" value="1"/>
</dbReference>
<dbReference type="InterPro" id="IPR036282">
    <property type="entry name" value="Glutathione-S-Trfase_C_sf"/>
</dbReference>
<dbReference type="Pfam" id="PF13417">
    <property type="entry name" value="GST_N_3"/>
    <property type="match status" value="1"/>
</dbReference>
<dbReference type="SFLD" id="SFLDG00358">
    <property type="entry name" value="Main_(cytGST)"/>
    <property type="match status" value="1"/>
</dbReference>
<dbReference type="InterPro" id="IPR010987">
    <property type="entry name" value="Glutathione-S-Trfase_C-like"/>
</dbReference>
<dbReference type="GO" id="GO:0016740">
    <property type="term" value="F:transferase activity"/>
    <property type="evidence" value="ECO:0007669"/>
    <property type="project" value="UniProtKB-KW"/>
</dbReference>
<comment type="caution">
    <text evidence="5">The sequence shown here is derived from an EMBL/GenBank/DDBJ whole genome shotgun (WGS) entry which is preliminary data.</text>
</comment>
<dbReference type="InterPro" id="IPR004045">
    <property type="entry name" value="Glutathione_S-Trfase_N"/>
</dbReference>
<dbReference type="FunFam" id="3.40.30.10:FF:000039">
    <property type="entry name" value="Glutathione S-transferase domain"/>
    <property type="match status" value="1"/>
</dbReference>
<sequence>MKLYIVPGSPNCRKVQAVVHELSLPVETVVVDFTRGEHKGREYLAINPNGLVPSLTDGELRLWESNAIMQYLADAHGETSLFPRDPARRADVVRWQCWELAHFGRALGAVLLERLFKPLMGAEPDESIAARGLEQLRPLAALLDAHLAGRPFVTGSAITLADYSLGCQLPLADLGRIDLGPYANIRAWLGRLDEREAWRATVTPVAMRQALEQVTRARQSR</sequence>
<evidence type="ECO:0000259" key="3">
    <source>
        <dbReference type="PROSITE" id="PS50404"/>
    </source>
</evidence>
<dbReference type="AlphaFoldDB" id="A0A150TKT4"/>
<evidence type="ECO:0000256" key="1">
    <source>
        <dbReference type="ARBA" id="ARBA00007409"/>
    </source>
</evidence>
<dbReference type="SFLD" id="SFLDG01150">
    <property type="entry name" value="Main.1:_Beta-like"/>
    <property type="match status" value="1"/>
</dbReference>
<dbReference type="InterPro" id="IPR040079">
    <property type="entry name" value="Glutathione_S-Trfase"/>
</dbReference>
<evidence type="ECO:0000259" key="4">
    <source>
        <dbReference type="PROSITE" id="PS50405"/>
    </source>
</evidence>
<dbReference type="Pfam" id="PF13410">
    <property type="entry name" value="GST_C_2"/>
    <property type="match status" value="1"/>
</dbReference>
<dbReference type="PROSITE" id="PS50405">
    <property type="entry name" value="GST_CTER"/>
    <property type="match status" value="1"/>
</dbReference>
<feature type="domain" description="GST N-terminal" evidence="3">
    <location>
        <begin position="1"/>
        <end position="80"/>
    </location>
</feature>
<dbReference type="SUPFAM" id="SSF47616">
    <property type="entry name" value="GST C-terminal domain-like"/>
    <property type="match status" value="1"/>
</dbReference>
<feature type="domain" description="GST C-terminal" evidence="4">
    <location>
        <begin position="85"/>
        <end position="217"/>
    </location>
</feature>
<accession>A0A150TKT4</accession>
<evidence type="ECO:0000313" key="5">
    <source>
        <dbReference type="EMBL" id="KYG05323.1"/>
    </source>
</evidence>
<dbReference type="Gene3D" id="3.40.30.10">
    <property type="entry name" value="Glutaredoxin"/>
    <property type="match status" value="1"/>
</dbReference>
<keyword evidence="2" id="KW-0808">Transferase</keyword>
<evidence type="ECO:0008006" key="7">
    <source>
        <dbReference type="Google" id="ProtNLM"/>
    </source>
</evidence>
<dbReference type="SFLD" id="SFLDS00019">
    <property type="entry name" value="Glutathione_Transferase_(cytos"/>
    <property type="match status" value="1"/>
</dbReference>
<proteinExistence type="inferred from homology"/>
<dbReference type="PROSITE" id="PS50404">
    <property type="entry name" value="GST_NTER"/>
    <property type="match status" value="1"/>
</dbReference>
<protein>
    <recommendedName>
        <fullName evidence="7">Glutathione S-transferase</fullName>
    </recommendedName>
</protein>
<name>A0A150TKT4_SORCE</name>
<dbReference type="EMBL" id="JEME01002084">
    <property type="protein sequence ID" value="KYG05323.1"/>
    <property type="molecule type" value="Genomic_DNA"/>
</dbReference>
<dbReference type="Proteomes" id="UP000075502">
    <property type="component" value="Unassembled WGS sequence"/>
</dbReference>
<reference evidence="5 6" key="1">
    <citation type="submission" date="2014-02" db="EMBL/GenBank/DDBJ databases">
        <title>The small core and large imbalanced accessory genome model reveals a collaborative survival strategy of Sorangium cellulosum strains in nature.</title>
        <authorList>
            <person name="Han K."/>
            <person name="Peng R."/>
            <person name="Blom J."/>
            <person name="Li Y.-Z."/>
        </authorList>
    </citation>
    <scope>NUCLEOTIDE SEQUENCE [LARGE SCALE GENOMIC DNA]</scope>
    <source>
        <strain evidence="5 6">So0007-03</strain>
    </source>
</reference>
<comment type="similarity">
    <text evidence="1">Belongs to the GST superfamily.</text>
</comment>
<dbReference type="SUPFAM" id="SSF52833">
    <property type="entry name" value="Thioredoxin-like"/>
    <property type="match status" value="1"/>
</dbReference>
<dbReference type="Gene3D" id="1.20.1050.10">
    <property type="match status" value="1"/>
</dbReference>
<dbReference type="InterPro" id="IPR036249">
    <property type="entry name" value="Thioredoxin-like_sf"/>
</dbReference>